<comment type="caution">
    <text evidence="1">The sequence shown here is derived from an EMBL/GenBank/DDBJ whole genome shotgun (WGS) entry which is preliminary data.</text>
</comment>
<gene>
    <name evidence="1" type="ORF">JZ751_001064</name>
</gene>
<name>A0A8T2PST0_9TELE</name>
<keyword evidence="2" id="KW-1185">Reference proteome</keyword>
<dbReference type="EMBL" id="JAFBMS010000002">
    <property type="protein sequence ID" value="KAG9354358.1"/>
    <property type="molecule type" value="Genomic_DNA"/>
</dbReference>
<organism evidence="1 2">
    <name type="scientific">Albula glossodonta</name>
    <name type="common">roundjaw bonefish</name>
    <dbReference type="NCBI Taxonomy" id="121402"/>
    <lineage>
        <taxon>Eukaryota</taxon>
        <taxon>Metazoa</taxon>
        <taxon>Chordata</taxon>
        <taxon>Craniata</taxon>
        <taxon>Vertebrata</taxon>
        <taxon>Euteleostomi</taxon>
        <taxon>Actinopterygii</taxon>
        <taxon>Neopterygii</taxon>
        <taxon>Teleostei</taxon>
        <taxon>Albuliformes</taxon>
        <taxon>Albulidae</taxon>
        <taxon>Albula</taxon>
    </lineage>
</organism>
<feature type="non-terminal residue" evidence="1">
    <location>
        <position position="1"/>
    </location>
</feature>
<evidence type="ECO:0000313" key="1">
    <source>
        <dbReference type="EMBL" id="KAG9354358.1"/>
    </source>
</evidence>
<dbReference type="AlphaFoldDB" id="A0A8T2PST0"/>
<proteinExistence type="predicted"/>
<dbReference type="Proteomes" id="UP000824540">
    <property type="component" value="Unassembled WGS sequence"/>
</dbReference>
<protein>
    <submittedName>
        <fullName evidence="1">Uncharacterized protein</fullName>
    </submittedName>
</protein>
<accession>A0A8T2PST0</accession>
<evidence type="ECO:0000313" key="2">
    <source>
        <dbReference type="Proteomes" id="UP000824540"/>
    </source>
</evidence>
<sequence length="70" mass="8168">SLAVFGHPPASIFELYTEVRQPNKLLKPRETLVRIFSRNKEVGAQPNKHFRCCSSDNRRHKKTHAIYCVF</sequence>
<reference evidence="1" key="1">
    <citation type="thesis" date="2021" institute="BYU ScholarsArchive" country="Provo, UT, USA">
        <title>Applications of and Algorithms for Genome Assembly and Genomic Analyses with an Emphasis on Marine Teleosts.</title>
        <authorList>
            <person name="Pickett B.D."/>
        </authorList>
    </citation>
    <scope>NUCLEOTIDE SEQUENCE</scope>
    <source>
        <strain evidence="1">HI-2016</strain>
    </source>
</reference>